<protein>
    <recommendedName>
        <fullName evidence="3">CS domain-containing protein</fullName>
    </recommendedName>
</protein>
<dbReference type="Gene3D" id="2.60.40.790">
    <property type="match status" value="1"/>
</dbReference>
<organism evidence="4 5">
    <name type="scientific">Paracoccidioides brasiliensis</name>
    <dbReference type="NCBI Taxonomy" id="121759"/>
    <lineage>
        <taxon>Eukaryota</taxon>
        <taxon>Fungi</taxon>
        <taxon>Dikarya</taxon>
        <taxon>Ascomycota</taxon>
        <taxon>Pezizomycotina</taxon>
        <taxon>Eurotiomycetes</taxon>
        <taxon>Eurotiomycetidae</taxon>
        <taxon>Onygenales</taxon>
        <taxon>Ajellomycetaceae</taxon>
        <taxon>Paracoccidioides</taxon>
    </lineage>
</organism>
<dbReference type="VEuPathDB" id="FungiDB:PADG_05032"/>
<evidence type="ECO:0000256" key="1">
    <source>
        <dbReference type="ARBA" id="ARBA00025733"/>
    </source>
</evidence>
<feature type="domain" description="CS" evidence="3">
    <location>
        <begin position="4"/>
        <end position="103"/>
    </location>
</feature>
<dbReference type="PROSITE" id="PS51203">
    <property type="entry name" value="CS"/>
    <property type="match status" value="1"/>
</dbReference>
<dbReference type="PANTHER" id="PTHR22932">
    <property type="entry name" value="TELOMERASE-BINDING PROTEIN P23 HSP90 CO-CHAPERONE"/>
    <property type="match status" value="1"/>
</dbReference>
<dbReference type="CDD" id="cd06465">
    <property type="entry name" value="p23_hB-ind1_like"/>
    <property type="match status" value="1"/>
</dbReference>
<dbReference type="Proteomes" id="UP000242814">
    <property type="component" value="Unassembled WGS sequence"/>
</dbReference>
<comment type="similarity">
    <text evidence="1">Belongs to the p23/wos2 family.</text>
</comment>
<dbReference type="GO" id="GO:0005634">
    <property type="term" value="C:nucleus"/>
    <property type="evidence" value="ECO:0007669"/>
    <property type="project" value="TreeGrafter"/>
</dbReference>
<dbReference type="InterPro" id="IPR007052">
    <property type="entry name" value="CS_dom"/>
</dbReference>
<feature type="compositionally biased region" description="Gly residues" evidence="2">
    <location>
        <begin position="159"/>
        <end position="169"/>
    </location>
</feature>
<dbReference type="GO" id="GO:0051879">
    <property type="term" value="F:Hsp90 protein binding"/>
    <property type="evidence" value="ECO:0007669"/>
    <property type="project" value="InterPro"/>
</dbReference>
<dbReference type="GO" id="GO:0006457">
    <property type="term" value="P:protein folding"/>
    <property type="evidence" value="ECO:0007669"/>
    <property type="project" value="TreeGrafter"/>
</dbReference>
<dbReference type="EMBL" id="LZYO01000295">
    <property type="protein sequence ID" value="ODH20073.1"/>
    <property type="molecule type" value="Genomic_DNA"/>
</dbReference>
<dbReference type="GO" id="GO:0005829">
    <property type="term" value="C:cytosol"/>
    <property type="evidence" value="ECO:0007669"/>
    <property type="project" value="TreeGrafter"/>
</dbReference>
<dbReference type="GO" id="GO:0051131">
    <property type="term" value="P:chaperone-mediated protein complex assembly"/>
    <property type="evidence" value="ECO:0007669"/>
    <property type="project" value="TreeGrafter"/>
</dbReference>
<feature type="region of interest" description="Disordered" evidence="2">
    <location>
        <begin position="159"/>
        <end position="212"/>
    </location>
</feature>
<dbReference type="FunFam" id="2.60.40.790:FF:000013">
    <property type="entry name" value="Very-long-chain (3R)-3-hydroxyacyl-CoA dehydratase"/>
    <property type="match status" value="1"/>
</dbReference>
<evidence type="ECO:0000313" key="5">
    <source>
        <dbReference type="Proteomes" id="UP000242814"/>
    </source>
</evidence>
<evidence type="ECO:0000256" key="2">
    <source>
        <dbReference type="SAM" id="MobiDB-lite"/>
    </source>
</evidence>
<dbReference type="GO" id="GO:0051087">
    <property type="term" value="F:protein-folding chaperone binding"/>
    <property type="evidence" value="ECO:0007669"/>
    <property type="project" value="TreeGrafter"/>
</dbReference>
<dbReference type="VEuPathDB" id="FungiDB:PABG_07632"/>
<proteinExistence type="inferred from homology"/>
<dbReference type="AlphaFoldDB" id="A0A1D2J8R9"/>
<name>A0A1D2J8R9_PARBR</name>
<evidence type="ECO:0000313" key="4">
    <source>
        <dbReference type="EMBL" id="ODH20073.1"/>
    </source>
</evidence>
<comment type="caution">
    <text evidence="4">The sequence shown here is derived from an EMBL/GenBank/DDBJ whole genome shotgun (WGS) entry which is preliminary data.</text>
</comment>
<sequence length="212" mass="23315">MAATQTPEVLWAQRSSSTDPEKNILYIHLSVPDVPPFSAKLSLTPTSISFLGHSDTKKVDYKVDLELYGEIDVDNSKSHHSPRGVDLVLRKKELNAEYWPRFLKDAKKAHFLKTDFDKWVDEDEQDTVIEDDYSNFGGMGDDGLGAIDFSKLGAGGMGGMPGLGGMDGGADGENEVGEKSDDDMPELEEEEEEEEEEEAGNAESEPKIEEVA</sequence>
<accession>A0A1D2J8R9</accession>
<dbReference type="InterPro" id="IPR045250">
    <property type="entry name" value="p23-like"/>
</dbReference>
<reference evidence="4 5" key="1">
    <citation type="submission" date="2016-06" db="EMBL/GenBank/DDBJ databases">
        <authorList>
            <person name="Kjaerup R.B."/>
            <person name="Dalgaard T.S."/>
            <person name="Juul-Madsen H.R."/>
        </authorList>
    </citation>
    <scope>NUCLEOTIDE SEQUENCE [LARGE SCALE GENOMIC DNA]</scope>
    <source>
        <strain evidence="4 5">Pb300</strain>
    </source>
</reference>
<gene>
    <name evidence="4" type="ORF">ACO22_05984</name>
</gene>
<dbReference type="SUPFAM" id="SSF49764">
    <property type="entry name" value="HSP20-like chaperones"/>
    <property type="match status" value="1"/>
</dbReference>
<evidence type="ECO:0000259" key="3">
    <source>
        <dbReference type="PROSITE" id="PS51203"/>
    </source>
</evidence>
<feature type="compositionally biased region" description="Acidic residues" evidence="2">
    <location>
        <begin position="170"/>
        <end position="200"/>
    </location>
</feature>
<dbReference type="PANTHER" id="PTHR22932:SF1">
    <property type="entry name" value="CO-CHAPERONE PROTEIN DAF-41"/>
    <property type="match status" value="1"/>
</dbReference>
<dbReference type="InterPro" id="IPR008978">
    <property type="entry name" value="HSP20-like_chaperone"/>
</dbReference>